<protein>
    <submittedName>
        <fullName evidence="1">Uncharacterized protein</fullName>
    </submittedName>
</protein>
<reference evidence="1" key="1">
    <citation type="submission" date="2018-05" db="EMBL/GenBank/DDBJ databases">
        <authorList>
            <person name="Lanie J.A."/>
            <person name="Ng W.-L."/>
            <person name="Kazmierczak K.M."/>
            <person name="Andrzejewski T.M."/>
            <person name="Davidsen T.M."/>
            <person name="Wayne K.J."/>
            <person name="Tettelin H."/>
            <person name="Glass J.I."/>
            <person name="Rusch D."/>
            <person name="Podicherti R."/>
            <person name="Tsui H.-C.T."/>
            <person name="Winkler M.E."/>
        </authorList>
    </citation>
    <scope>NUCLEOTIDE SEQUENCE</scope>
</reference>
<dbReference type="EMBL" id="UINC01138468">
    <property type="protein sequence ID" value="SVD24426.1"/>
    <property type="molecule type" value="Genomic_DNA"/>
</dbReference>
<dbReference type="InterPro" id="IPR015421">
    <property type="entry name" value="PyrdxlP-dep_Trfase_major"/>
</dbReference>
<dbReference type="InterPro" id="IPR015424">
    <property type="entry name" value="PyrdxlP-dep_Trfase"/>
</dbReference>
<name>A0A382TQR5_9ZZZZ</name>
<dbReference type="AlphaFoldDB" id="A0A382TQR5"/>
<feature type="non-terminal residue" evidence="1">
    <location>
        <position position="145"/>
    </location>
</feature>
<dbReference type="PROSITE" id="PS51257">
    <property type="entry name" value="PROKAR_LIPOPROTEIN"/>
    <property type="match status" value="1"/>
</dbReference>
<evidence type="ECO:0000313" key="1">
    <source>
        <dbReference type="EMBL" id="SVD24426.1"/>
    </source>
</evidence>
<organism evidence="1">
    <name type="scientific">marine metagenome</name>
    <dbReference type="NCBI Taxonomy" id="408172"/>
    <lineage>
        <taxon>unclassified sequences</taxon>
        <taxon>metagenomes</taxon>
        <taxon>ecological metagenomes</taxon>
    </lineage>
</organism>
<sequence length="145" mass="15622">MEFIKELFSKHASMKLSRRAFIGTSLLTGLISACSRNGRAPARTISADPDEIMSNLNDNIYTRLLGVQPHLPTHDHITRYGGSRMPTEVIDAMIKANEYFVDMDELTIAAGKRLADVVHAEAALVTCGAFSGLVLGAAACLTGND</sequence>
<proteinExistence type="predicted"/>
<dbReference type="SUPFAM" id="SSF53383">
    <property type="entry name" value="PLP-dependent transferases"/>
    <property type="match status" value="1"/>
</dbReference>
<gene>
    <name evidence="1" type="ORF">METZ01_LOCUS377280</name>
</gene>
<dbReference type="Gene3D" id="3.40.640.10">
    <property type="entry name" value="Type I PLP-dependent aspartate aminotransferase-like (Major domain)"/>
    <property type="match status" value="1"/>
</dbReference>
<accession>A0A382TQR5</accession>